<dbReference type="AlphaFoldDB" id="A0A9E7GI30"/>
<evidence type="ECO:0000313" key="1">
    <source>
        <dbReference type="EMBL" id="URE12872.1"/>
    </source>
</evidence>
<dbReference type="Proteomes" id="UP001055439">
    <property type="component" value="Chromosome 6"/>
</dbReference>
<proteinExistence type="predicted"/>
<sequence>MRLGTRCRCYRSYKPLCSPRTNTMNSMSWDIYLILLVVNIACVEVGS</sequence>
<evidence type="ECO:0000313" key="2">
    <source>
        <dbReference type="Proteomes" id="UP001055439"/>
    </source>
</evidence>
<reference evidence="1" key="1">
    <citation type="submission" date="2022-05" db="EMBL/GenBank/DDBJ databases">
        <title>The Musa troglodytarum L. genome provides insights into the mechanism of non-climacteric behaviour and enrichment of carotenoids.</title>
        <authorList>
            <person name="Wang J."/>
        </authorList>
    </citation>
    <scope>NUCLEOTIDE SEQUENCE</scope>
    <source>
        <tissue evidence="1">Leaf</tissue>
    </source>
</reference>
<dbReference type="EMBL" id="CP097508">
    <property type="protein sequence ID" value="URE12872.1"/>
    <property type="molecule type" value="Genomic_DNA"/>
</dbReference>
<gene>
    <name evidence="1" type="ORF">MUK42_22347</name>
</gene>
<organism evidence="1 2">
    <name type="scientific">Musa troglodytarum</name>
    <name type="common">fe'i banana</name>
    <dbReference type="NCBI Taxonomy" id="320322"/>
    <lineage>
        <taxon>Eukaryota</taxon>
        <taxon>Viridiplantae</taxon>
        <taxon>Streptophyta</taxon>
        <taxon>Embryophyta</taxon>
        <taxon>Tracheophyta</taxon>
        <taxon>Spermatophyta</taxon>
        <taxon>Magnoliopsida</taxon>
        <taxon>Liliopsida</taxon>
        <taxon>Zingiberales</taxon>
        <taxon>Musaceae</taxon>
        <taxon>Musa</taxon>
    </lineage>
</organism>
<name>A0A9E7GI30_9LILI</name>
<protein>
    <submittedName>
        <fullName evidence="1">Uncharacterized protein</fullName>
    </submittedName>
</protein>
<accession>A0A9E7GI30</accession>
<keyword evidence="2" id="KW-1185">Reference proteome</keyword>